<dbReference type="InterPro" id="IPR050595">
    <property type="entry name" value="Bact_response_regulator"/>
</dbReference>
<keyword evidence="5" id="KW-1185">Reference proteome</keyword>
<gene>
    <name evidence="4" type="ORF">FKG95_17070</name>
</gene>
<dbReference type="GO" id="GO:0000160">
    <property type="term" value="P:phosphorelay signal transduction system"/>
    <property type="evidence" value="ECO:0007669"/>
    <property type="project" value="InterPro"/>
</dbReference>
<dbReference type="SUPFAM" id="SSF52172">
    <property type="entry name" value="CheY-like"/>
    <property type="match status" value="1"/>
</dbReference>
<sequence>MIMSTNAAHLMSEEQVDELAESEVLDEARDVVSNLEIRLQQVRTGSLARDEAAKLLSQDAANLRLKARTVAVNGLAPITHRLDEYLSSVKSIEDSHIPDLQTFGDRISALLDGDYVTSEETAEVVRNLPHMMTFEVSDVSITDTEVTLVLPQRSAAHVVGRELAACGYRVSTVLDPLEAIGLIVETRPDLVITTVVMPRLSGVDLACALAAMPSTKSIPVAVLTSLEPNHPDLATLPMNSGLIRRGPSFGDDLADVLQRFNIT</sequence>
<keyword evidence="1" id="KW-0597">Phosphoprotein</keyword>
<name>A0A545TQ56_9PROT</name>
<dbReference type="InterPro" id="IPR001789">
    <property type="entry name" value="Sig_transdc_resp-reg_receiver"/>
</dbReference>
<dbReference type="InterPro" id="IPR011006">
    <property type="entry name" value="CheY-like_superfamily"/>
</dbReference>
<evidence type="ECO:0000313" key="5">
    <source>
        <dbReference type="Proteomes" id="UP000315252"/>
    </source>
</evidence>
<evidence type="ECO:0000256" key="1">
    <source>
        <dbReference type="ARBA" id="ARBA00022553"/>
    </source>
</evidence>
<comment type="caution">
    <text evidence="2">Lacks conserved residue(s) required for the propagation of feature annotation.</text>
</comment>
<dbReference type="AlphaFoldDB" id="A0A545TQ56"/>
<dbReference type="CDD" id="cd00156">
    <property type="entry name" value="REC"/>
    <property type="match status" value="1"/>
</dbReference>
<evidence type="ECO:0000259" key="3">
    <source>
        <dbReference type="PROSITE" id="PS50110"/>
    </source>
</evidence>
<feature type="domain" description="Response regulatory" evidence="3">
    <location>
        <begin position="145"/>
        <end position="263"/>
    </location>
</feature>
<dbReference type="PANTHER" id="PTHR44591:SF3">
    <property type="entry name" value="RESPONSE REGULATORY DOMAIN-CONTAINING PROTEIN"/>
    <property type="match status" value="1"/>
</dbReference>
<reference evidence="4 5" key="1">
    <citation type="submission" date="2019-06" db="EMBL/GenBank/DDBJ databases">
        <title>Whole genome sequence for Rhodospirillaceae sp. R148.</title>
        <authorList>
            <person name="Wang G."/>
        </authorList>
    </citation>
    <scope>NUCLEOTIDE SEQUENCE [LARGE SCALE GENOMIC DNA]</scope>
    <source>
        <strain evidence="4 5">R148</strain>
    </source>
</reference>
<accession>A0A545TQ56</accession>
<comment type="caution">
    <text evidence="4">The sequence shown here is derived from an EMBL/GenBank/DDBJ whole genome shotgun (WGS) entry which is preliminary data.</text>
</comment>
<evidence type="ECO:0000313" key="4">
    <source>
        <dbReference type="EMBL" id="TQV79356.1"/>
    </source>
</evidence>
<dbReference type="EMBL" id="VHSH01000005">
    <property type="protein sequence ID" value="TQV79356.1"/>
    <property type="molecule type" value="Genomic_DNA"/>
</dbReference>
<protein>
    <submittedName>
        <fullName evidence="4">Response regulator</fullName>
    </submittedName>
</protein>
<proteinExistence type="predicted"/>
<dbReference type="PROSITE" id="PS50110">
    <property type="entry name" value="RESPONSE_REGULATORY"/>
    <property type="match status" value="1"/>
</dbReference>
<evidence type="ECO:0000256" key="2">
    <source>
        <dbReference type="PROSITE-ProRule" id="PRU00169"/>
    </source>
</evidence>
<dbReference type="PANTHER" id="PTHR44591">
    <property type="entry name" value="STRESS RESPONSE REGULATOR PROTEIN 1"/>
    <property type="match status" value="1"/>
</dbReference>
<dbReference type="OrthoDB" id="8439620at2"/>
<dbReference type="Proteomes" id="UP000315252">
    <property type="component" value="Unassembled WGS sequence"/>
</dbReference>
<organism evidence="4 5">
    <name type="scientific">Denitrobaculum tricleocarpae</name>
    <dbReference type="NCBI Taxonomy" id="2591009"/>
    <lineage>
        <taxon>Bacteria</taxon>
        <taxon>Pseudomonadati</taxon>
        <taxon>Pseudomonadota</taxon>
        <taxon>Alphaproteobacteria</taxon>
        <taxon>Rhodospirillales</taxon>
        <taxon>Rhodospirillaceae</taxon>
        <taxon>Denitrobaculum</taxon>
    </lineage>
</organism>
<dbReference type="Gene3D" id="3.40.50.2300">
    <property type="match status" value="1"/>
</dbReference>